<reference evidence="3 4" key="1">
    <citation type="submission" date="2018-06" db="EMBL/GenBank/DDBJ databases">
        <title>The Genome of Cuscuta australis (Dodder) Provides Insight into the Evolution of Plant Parasitism.</title>
        <authorList>
            <person name="Liu H."/>
        </authorList>
    </citation>
    <scope>NUCLEOTIDE SEQUENCE [LARGE SCALE GENOMIC DNA]</scope>
    <source>
        <strain evidence="4">cv. Yunnan</strain>
        <tissue evidence="3">Vines</tissue>
    </source>
</reference>
<keyword evidence="2" id="KW-1133">Transmembrane helix</keyword>
<keyword evidence="4" id="KW-1185">Reference proteome</keyword>
<keyword evidence="2" id="KW-0472">Membrane</keyword>
<evidence type="ECO:0000313" key="4">
    <source>
        <dbReference type="Proteomes" id="UP000249390"/>
    </source>
</evidence>
<dbReference type="Proteomes" id="UP000249390">
    <property type="component" value="Unassembled WGS sequence"/>
</dbReference>
<dbReference type="PANTHER" id="PTHR36811">
    <property type="entry name" value="OS08G0444440 PROTEIN"/>
    <property type="match status" value="1"/>
</dbReference>
<evidence type="ECO:0000313" key="3">
    <source>
        <dbReference type="EMBL" id="RAL44139.1"/>
    </source>
</evidence>
<evidence type="ECO:0000256" key="1">
    <source>
        <dbReference type="SAM" id="MobiDB-lite"/>
    </source>
</evidence>
<protein>
    <submittedName>
        <fullName evidence="3">Uncharacterized protein</fullName>
    </submittedName>
</protein>
<comment type="caution">
    <text evidence="3">The sequence shown here is derived from an EMBL/GenBank/DDBJ whole genome shotgun (WGS) entry which is preliminary data.</text>
</comment>
<dbReference type="PANTHER" id="PTHR36811:SF2">
    <property type="entry name" value="OS08G0444440 PROTEIN"/>
    <property type="match status" value="1"/>
</dbReference>
<keyword evidence="2" id="KW-0812">Transmembrane</keyword>
<organism evidence="3 4">
    <name type="scientific">Cuscuta australis</name>
    <dbReference type="NCBI Taxonomy" id="267555"/>
    <lineage>
        <taxon>Eukaryota</taxon>
        <taxon>Viridiplantae</taxon>
        <taxon>Streptophyta</taxon>
        <taxon>Embryophyta</taxon>
        <taxon>Tracheophyta</taxon>
        <taxon>Spermatophyta</taxon>
        <taxon>Magnoliopsida</taxon>
        <taxon>eudicotyledons</taxon>
        <taxon>Gunneridae</taxon>
        <taxon>Pentapetalae</taxon>
        <taxon>asterids</taxon>
        <taxon>lamiids</taxon>
        <taxon>Solanales</taxon>
        <taxon>Convolvulaceae</taxon>
        <taxon>Cuscuteae</taxon>
        <taxon>Cuscuta</taxon>
        <taxon>Cuscuta subgen. Grammica</taxon>
        <taxon>Cuscuta sect. Cleistogrammica</taxon>
    </lineage>
</organism>
<name>A0A328DIL6_9ASTE</name>
<sequence length="141" mass="16140">MVTKAVGPTLAVHLHHQPTKKMPPVEQRHLRRRSNSLKNKATIHYLFSDDYMFAPFLSSSSSSSSYPGTDEEEAGGKAKEEGKDFVRRVGEFLKCDCYLYTPLLITQPWLFLHLILVHGLLKQGRLGSRRRTGTWNEERVI</sequence>
<evidence type="ECO:0000256" key="2">
    <source>
        <dbReference type="SAM" id="Phobius"/>
    </source>
</evidence>
<feature type="transmembrane region" description="Helical" evidence="2">
    <location>
        <begin position="98"/>
        <end position="121"/>
    </location>
</feature>
<dbReference type="AlphaFoldDB" id="A0A328DIL6"/>
<dbReference type="EMBL" id="NQVE01000147">
    <property type="protein sequence ID" value="RAL44139.1"/>
    <property type="molecule type" value="Genomic_DNA"/>
</dbReference>
<accession>A0A328DIL6</accession>
<feature type="region of interest" description="Disordered" evidence="1">
    <location>
        <begin position="58"/>
        <end position="80"/>
    </location>
</feature>
<gene>
    <name evidence="3" type="ORF">DM860_016385</name>
</gene>
<proteinExistence type="predicted"/>